<feature type="transmembrane region" description="Helical" evidence="1">
    <location>
        <begin position="154"/>
        <end position="176"/>
    </location>
</feature>
<dbReference type="AlphaFoldDB" id="A0A402A9R4"/>
<name>A0A402A9R4_9CHLR</name>
<reference evidence="3" key="1">
    <citation type="submission" date="2018-12" db="EMBL/GenBank/DDBJ databases">
        <title>Tengunoibacter tsumagoiensis gen. nov., sp. nov., Dictyobacter kobayashii sp. nov., D. alpinus sp. nov., and D. joshuensis sp. nov. and description of Dictyobacteraceae fam. nov. within the order Ktedonobacterales isolated from Tengu-no-mugimeshi.</title>
        <authorList>
            <person name="Wang C.M."/>
            <person name="Zheng Y."/>
            <person name="Sakai Y."/>
            <person name="Toyoda A."/>
            <person name="Minakuchi Y."/>
            <person name="Abe K."/>
            <person name="Yokota A."/>
            <person name="Yabe S."/>
        </authorList>
    </citation>
    <scope>NUCLEOTIDE SEQUENCE [LARGE SCALE GENOMIC DNA]</scope>
    <source>
        <strain evidence="3">Uno3</strain>
    </source>
</reference>
<comment type="caution">
    <text evidence="2">The sequence shown here is derived from an EMBL/GenBank/DDBJ whole genome shotgun (WGS) entry which is preliminary data.</text>
</comment>
<keyword evidence="3" id="KW-1185">Reference proteome</keyword>
<evidence type="ECO:0000313" key="3">
    <source>
        <dbReference type="Proteomes" id="UP000287352"/>
    </source>
</evidence>
<proteinExistence type="predicted"/>
<dbReference type="Proteomes" id="UP000287352">
    <property type="component" value="Unassembled WGS sequence"/>
</dbReference>
<keyword evidence="1" id="KW-0812">Transmembrane</keyword>
<evidence type="ECO:0000256" key="1">
    <source>
        <dbReference type="SAM" id="Phobius"/>
    </source>
</evidence>
<feature type="transmembrane region" description="Helical" evidence="1">
    <location>
        <begin position="27"/>
        <end position="48"/>
    </location>
</feature>
<gene>
    <name evidence="2" type="ORF">KTT_57610</name>
</gene>
<feature type="transmembrane region" description="Helical" evidence="1">
    <location>
        <begin position="83"/>
        <end position="103"/>
    </location>
</feature>
<dbReference type="EMBL" id="BIFR01000002">
    <property type="protein sequence ID" value="GCE15902.1"/>
    <property type="molecule type" value="Genomic_DNA"/>
</dbReference>
<keyword evidence="1" id="KW-1133">Transmembrane helix</keyword>
<feature type="transmembrane region" description="Helical" evidence="1">
    <location>
        <begin position="197"/>
        <end position="215"/>
    </location>
</feature>
<evidence type="ECO:0000313" key="2">
    <source>
        <dbReference type="EMBL" id="GCE15902.1"/>
    </source>
</evidence>
<feature type="transmembrane region" description="Helical" evidence="1">
    <location>
        <begin position="115"/>
        <end position="134"/>
    </location>
</feature>
<keyword evidence="1" id="KW-0472">Membrane</keyword>
<protein>
    <submittedName>
        <fullName evidence="2">Uncharacterized protein</fullName>
    </submittedName>
</protein>
<accession>A0A402A9R4</accession>
<dbReference type="OrthoDB" id="115726at2"/>
<sequence length="286" mass="30751">MEFSPMQEQPVRTDTEQVLAPTARIDLITVAAIAIVAYLLGVVVHEALGHGLAALLVGLHPTRVTSVDLEVDFTHIDAWKVRAVAAAGCVANLITALIGLTLQRIIPKMSPGTRYFLWLLTTINLLIPGGYLMVLTFAGIGDWNDFIQGLPNPIIWKIGFTLLGILISLLGLRYGVRSIRPFLGADPSQRRTRAQTLTLISYFVGSLTNTLAGALNPTSPLLILISAAASSFGGTAFLLWIGGLVNKTQAGNAEVFITPTRDWIWIALGGVALIVYFFILGPGLPR</sequence>
<dbReference type="RefSeq" id="WP_126583305.1">
    <property type="nucleotide sequence ID" value="NZ_BIFR01000002.1"/>
</dbReference>
<organism evidence="2 3">
    <name type="scientific">Tengunoibacter tsumagoiensis</name>
    <dbReference type="NCBI Taxonomy" id="2014871"/>
    <lineage>
        <taxon>Bacteria</taxon>
        <taxon>Bacillati</taxon>
        <taxon>Chloroflexota</taxon>
        <taxon>Ktedonobacteria</taxon>
        <taxon>Ktedonobacterales</taxon>
        <taxon>Dictyobacteraceae</taxon>
        <taxon>Tengunoibacter</taxon>
    </lineage>
</organism>
<feature type="transmembrane region" description="Helical" evidence="1">
    <location>
        <begin position="221"/>
        <end position="242"/>
    </location>
</feature>
<feature type="transmembrane region" description="Helical" evidence="1">
    <location>
        <begin position="263"/>
        <end position="284"/>
    </location>
</feature>